<reference evidence="1" key="1">
    <citation type="submission" date="2018-11" db="EMBL/GenBank/DDBJ databases">
        <authorList>
            <person name="Alioto T."/>
            <person name="Alioto T."/>
        </authorList>
    </citation>
    <scope>NUCLEOTIDE SEQUENCE</scope>
</reference>
<name>A0A8B6HB13_MYTGA</name>
<gene>
    <name evidence="1" type="ORF">MGAL_10B023734</name>
</gene>
<organism evidence="1 2">
    <name type="scientific">Mytilus galloprovincialis</name>
    <name type="common">Mediterranean mussel</name>
    <dbReference type="NCBI Taxonomy" id="29158"/>
    <lineage>
        <taxon>Eukaryota</taxon>
        <taxon>Metazoa</taxon>
        <taxon>Spiralia</taxon>
        <taxon>Lophotrochozoa</taxon>
        <taxon>Mollusca</taxon>
        <taxon>Bivalvia</taxon>
        <taxon>Autobranchia</taxon>
        <taxon>Pteriomorphia</taxon>
        <taxon>Mytilida</taxon>
        <taxon>Mytiloidea</taxon>
        <taxon>Mytilidae</taxon>
        <taxon>Mytilinae</taxon>
        <taxon>Mytilus</taxon>
    </lineage>
</organism>
<dbReference type="Gene3D" id="3.30.460.90">
    <property type="match status" value="1"/>
</dbReference>
<sequence length="139" mass="16029">MSSLDLYIQNLHDHQCIFQIPKNEVKEIEHFVIHIVKRFIPTTIKALNPNFTVLEVVNAGRYFEHTKVKNPDEFDLMVVMRELSKLHRPVAQRGSILLVELVAIVIVLEFCILERLYNTITTLKIFSDSQSAVGLLTLN</sequence>
<dbReference type="EMBL" id="UYJE01009728">
    <property type="protein sequence ID" value="VDI76144.1"/>
    <property type="molecule type" value="Genomic_DNA"/>
</dbReference>
<dbReference type="OrthoDB" id="6160490at2759"/>
<protein>
    <submittedName>
        <fullName evidence="1">Uncharacterized protein</fullName>
    </submittedName>
</protein>
<proteinExistence type="predicted"/>
<dbReference type="AlphaFoldDB" id="A0A8B6HB13"/>
<evidence type="ECO:0000313" key="1">
    <source>
        <dbReference type="EMBL" id="VDI76144.1"/>
    </source>
</evidence>
<dbReference type="Proteomes" id="UP000596742">
    <property type="component" value="Unassembled WGS sequence"/>
</dbReference>
<comment type="caution">
    <text evidence="1">The sequence shown here is derived from an EMBL/GenBank/DDBJ whole genome shotgun (WGS) entry which is preliminary data.</text>
</comment>
<evidence type="ECO:0000313" key="2">
    <source>
        <dbReference type="Proteomes" id="UP000596742"/>
    </source>
</evidence>
<accession>A0A8B6HB13</accession>
<keyword evidence="2" id="KW-1185">Reference proteome</keyword>